<comment type="caution">
    <text evidence="1">The sequence shown here is derived from an EMBL/GenBank/DDBJ whole genome shotgun (WGS) entry which is preliminary data.</text>
</comment>
<keyword evidence="2" id="KW-1185">Reference proteome</keyword>
<dbReference type="Proteomes" id="UP001174909">
    <property type="component" value="Unassembled WGS sequence"/>
</dbReference>
<organism evidence="1 2">
    <name type="scientific">Geodia barretti</name>
    <name type="common">Barrett's horny sponge</name>
    <dbReference type="NCBI Taxonomy" id="519541"/>
    <lineage>
        <taxon>Eukaryota</taxon>
        <taxon>Metazoa</taxon>
        <taxon>Porifera</taxon>
        <taxon>Demospongiae</taxon>
        <taxon>Heteroscleromorpha</taxon>
        <taxon>Tetractinellida</taxon>
        <taxon>Astrophorina</taxon>
        <taxon>Geodiidae</taxon>
        <taxon>Geodia</taxon>
    </lineage>
</organism>
<name>A0AA35T6V5_GEOBA</name>
<gene>
    <name evidence="1" type="ORF">GBAR_LOCUS23547</name>
</gene>
<reference evidence="1" key="1">
    <citation type="submission" date="2023-03" db="EMBL/GenBank/DDBJ databases">
        <authorList>
            <person name="Steffen K."/>
            <person name="Cardenas P."/>
        </authorList>
    </citation>
    <scope>NUCLEOTIDE SEQUENCE</scope>
</reference>
<protein>
    <submittedName>
        <fullName evidence="1">Uncharacterized protein</fullName>
    </submittedName>
</protein>
<evidence type="ECO:0000313" key="1">
    <source>
        <dbReference type="EMBL" id="CAI8042379.1"/>
    </source>
</evidence>
<dbReference type="AlphaFoldDB" id="A0AA35T6V5"/>
<sequence>MHTGNQFNAGYTFSPSSSKLVYTAVYNILLVQLWRHPHLSRPAPIYIGIPCLRWTHYHNSLNSLCVFFSNQKWTFYLGDNYPMI</sequence>
<evidence type="ECO:0000313" key="2">
    <source>
        <dbReference type="Proteomes" id="UP001174909"/>
    </source>
</evidence>
<dbReference type="EMBL" id="CASHTH010003262">
    <property type="protein sequence ID" value="CAI8042379.1"/>
    <property type="molecule type" value="Genomic_DNA"/>
</dbReference>
<proteinExistence type="predicted"/>
<accession>A0AA35T6V5</accession>